<dbReference type="Gene3D" id="1.25.10.10">
    <property type="entry name" value="Leucine-rich Repeat Variant"/>
    <property type="match status" value="1"/>
</dbReference>
<organism evidence="4 5">
    <name type="scientific">Absidia repens</name>
    <dbReference type="NCBI Taxonomy" id="90262"/>
    <lineage>
        <taxon>Eukaryota</taxon>
        <taxon>Fungi</taxon>
        <taxon>Fungi incertae sedis</taxon>
        <taxon>Mucoromycota</taxon>
        <taxon>Mucoromycotina</taxon>
        <taxon>Mucoromycetes</taxon>
        <taxon>Mucorales</taxon>
        <taxon>Cunninghamellaceae</taxon>
        <taxon>Absidia</taxon>
    </lineage>
</organism>
<dbReference type="AlphaFoldDB" id="A0A1X2IGU1"/>
<evidence type="ECO:0000313" key="5">
    <source>
        <dbReference type="Proteomes" id="UP000193560"/>
    </source>
</evidence>
<comment type="similarity">
    <text evidence="1">Belongs to the importin alpha family.</text>
</comment>
<evidence type="ECO:0000313" key="4">
    <source>
        <dbReference type="EMBL" id="ORZ16287.1"/>
    </source>
</evidence>
<accession>A0A1X2IGU1</accession>
<dbReference type="OrthoDB" id="29145at2759"/>
<name>A0A1X2IGU1_9FUNG</name>
<dbReference type="SMART" id="SM00185">
    <property type="entry name" value="ARM"/>
    <property type="match status" value="3"/>
</dbReference>
<proteinExistence type="inferred from homology"/>
<dbReference type="STRING" id="90262.A0A1X2IGU1"/>
<protein>
    <submittedName>
        <fullName evidence="4">Armadillo-type protein</fullName>
    </submittedName>
</protein>
<dbReference type="InterPro" id="IPR011989">
    <property type="entry name" value="ARM-like"/>
</dbReference>
<keyword evidence="5" id="KW-1185">Reference proteome</keyword>
<evidence type="ECO:0000256" key="1">
    <source>
        <dbReference type="ARBA" id="ARBA00010394"/>
    </source>
</evidence>
<keyword evidence="2" id="KW-0813">Transport</keyword>
<sequence>MTIDEFDPDDMLSEISRKLSNVSIQTTGETVDKNSLTSLRYYINSDNIQTCYIGAHNLRKYLTQATEPGHVDDLLALDVLPRIKQLLSYHDHADLQFECAWIVTNIAAGTTEHTNALVEADFIAALLECLDSKKSTITAKAQAAWALSNFAGESASLRELLMTNNAMEFVAAVLDNVCSDVLDESLERSYSTGRVTIRNSDLCIDVKALTWALSNMCRGGFRTADYWDMYLPAFHSLSQCVIFDHKDIWIDACWGLSRILYNMHEVDNFYGSVTITPQLCSRLTQLLSERTISIIVPVLRCIINITSGPNEHSSLLLETSLLTNLGPLTSTDIPIPIRRDSFLVVANLAASNEELVHEVIHCHEIMESVVAHVHVPGHVYHEDPVQWFPTVSNAYYNMKEEWKITTEALWVLSNLANLASDDTICNMLARHAQIPKSLAALLNHMDMPLSTCIKGLDVIITVIGRTNKISQTRLPQRNLDTSSSGSKVSNPYVQQFIEHGVPTLLPCLRKVHVDSGELLKRCVVLESLFEDDRQRQEAAATEAAAATANSVLENDSSNGSATNANSSTTASASNLAAMFGLSIPPSFITTGANKRRVLRGHEDGDIRLIENAVGNLCITENGS</sequence>
<dbReference type="EMBL" id="MCGE01000011">
    <property type="protein sequence ID" value="ORZ16287.1"/>
    <property type="molecule type" value="Genomic_DNA"/>
</dbReference>
<dbReference type="SUPFAM" id="SSF48371">
    <property type="entry name" value="ARM repeat"/>
    <property type="match status" value="1"/>
</dbReference>
<dbReference type="InterPro" id="IPR000225">
    <property type="entry name" value="Armadillo"/>
</dbReference>
<keyword evidence="3" id="KW-0653">Protein transport</keyword>
<dbReference type="InterPro" id="IPR016024">
    <property type="entry name" value="ARM-type_fold"/>
</dbReference>
<dbReference type="Proteomes" id="UP000193560">
    <property type="component" value="Unassembled WGS sequence"/>
</dbReference>
<reference evidence="4 5" key="1">
    <citation type="submission" date="2016-07" db="EMBL/GenBank/DDBJ databases">
        <title>Pervasive Adenine N6-methylation of Active Genes in Fungi.</title>
        <authorList>
            <consortium name="DOE Joint Genome Institute"/>
            <person name="Mondo S.J."/>
            <person name="Dannebaum R.O."/>
            <person name="Kuo R.C."/>
            <person name="Labutti K."/>
            <person name="Haridas S."/>
            <person name="Kuo A."/>
            <person name="Salamov A."/>
            <person name="Ahrendt S.R."/>
            <person name="Lipzen A."/>
            <person name="Sullivan W."/>
            <person name="Andreopoulos W.B."/>
            <person name="Clum A."/>
            <person name="Lindquist E."/>
            <person name="Daum C."/>
            <person name="Ramamoorthy G.K."/>
            <person name="Gryganskyi A."/>
            <person name="Culley D."/>
            <person name="Magnuson J.K."/>
            <person name="James T.Y."/>
            <person name="O'Malley M.A."/>
            <person name="Stajich J.E."/>
            <person name="Spatafora J.W."/>
            <person name="Visel A."/>
            <person name="Grigoriev I.V."/>
        </authorList>
    </citation>
    <scope>NUCLEOTIDE SEQUENCE [LARGE SCALE GENOMIC DNA]</scope>
    <source>
        <strain evidence="4 5">NRRL 1336</strain>
    </source>
</reference>
<comment type="caution">
    <text evidence="4">The sequence shown here is derived from an EMBL/GenBank/DDBJ whole genome shotgun (WGS) entry which is preliminary data.</text>
</comment>
<evidence type="ECO:0000256" key="3">
    <source>
        <dbReference type="ARBA" id="ARBA00022927"/>
    </source>
</evidence>
<dbReference type="GO" id="GO:0015031">
    <property type="term" value="P:protein transport"/>
    <property type="evidence" value="ECO:0007669"/>
    <property type="project" value="UniProtKB-KW"/>
</dbReference>
<evidence type="ECO:0000256" key="2">
    <source>
        <dbReference type="ARBA" id="ARBA00022448"/>
    </source>
</evidence>
<dbReference type="PANTHER" id="PTHR23316">
    <property type="entry name" value="IMPORTIN ALPHA"/>
    <property type="match status" value="1"/>
</dbReference>
<gene>
    <name evidence="4" type="ORF">BCR42DRAFT_414732</name>
</gene>